<evidence type="ECO:0000313" key="6">
    <source>
        <dbReference type="Proteomes" id="UP000092971"/>
    </source>
</evidence>
<keyword evidence="1" id="KW-0805">Transcription regulation</keyword>
<sequence>MPNTPKYMHIVDWAIEQINSGIYAPHEKFLSESELCEKFCCSRQTVRRALEVLEQRGLINRVQGSGTYISSNLTAIKSDESESSQNGMTVGLISTFMDNYIFPSIVRGIEGVFTSEGLALQLASTNNLVSGEKKALNMMMERNLDGLIVEPTRSALPCVNIDLYLKITQMGIPMVFIDSFYPELSVPYVALDDVKAGYVATEYLIKMGHRNISGVFPHSNRQAHLRYLGYVKALTDYGIQMYDERICWYSKENMTQILYGKPLLDSLKNSTAVFCYNDVTAMMLIDFVRKNGIRVPDDLSVVGVDNSELAKFANLTSVAHPAEQLGEAAAKLMLDMIKRNVEGRNILFPPRLVERGSVKRLENV</sequence>
<name>A0A1B1YGS5_THEST</name>
<evidence type="ECO:0000259" key="4">
    <source>
        <dbReference type="PROSITE" id="PS50949"/>
    </source>
</evidence>
<dbReference type="CDD" id="cd01541">
    <property type="entry name" value="PBP1_AraR"/>
    <property type="match status" value="1"/>
</dbReference>
<keyword evidence="3" id="KW-0804">Transcription</keyword>
<dbReference type="SUPFAM" id="SSF46785">
    <property type="entry name" value="Winged helix' DNA-binding domain"/>
    <property type="match status" value="1"/>
</dbReference>
<dbReference type="EMBL" id="CP014672">
    <property type="protein sequence ID" value="ANW99974.1"/>
    <property type="molecule type" value="Genomic_DNA"/>
</dbReference>
<dbReference type="Gene3D" id="1.10.10.10">
    <property type="entry name" value="Winged helix-like DNA-binding domain superfamily/Winged helix DNA-binding domain"/>
    <property type="match status" value="1"/>
</dbReference>
<protein>
    <submittedName>
        <fullName evidence="5">GntR family transcriptional regulator</fullName>
    </submittedName>
</protein>
<evidence type="ECO:0000313" key="5">
    <source>
        <dbReference type="EMBL" id="ANW99974.1"/>
    </source>
</evidence>
<dbReference type="GO" id="GO:0000976">
    <property type="term" value="F:transcription cis-regulatory region binding"/>
    <property type="evidence" value="ECO:0007669"/>
    <property type="project" value="TreeGrafter"/>
</dbReference>
<accession>A0A1B1YGS5</accession>
<evidence type="ECO:0000256" key="3">
    <source>
        <dbReference type="ARBA" id="ARBA00023163"/>
    </source>
</evidence>
<dbReference type="PROSITE" id="PS50949">
    <property type="entry name" value="HTH_GNTR"/>
    <property type="match status" value="1"/>
</dbReference>
<dbReference type="InterPro" id="IPR036390">
    <property type="entry name" value="WH_DNA-bd_sf"/>
</dbReference>
<dbReference type="InterPro" id="IPR028082">
    <property type="entry name" value="Peripla_BP_I"/>
</dbReference>
<keyword evidence="2" id="KW-0238">DNA-binding</keyword>
<dbReference type="Gene3D" id="3.40.50.2300">
    <property type="match status" value="2"/>
</dbReference>
<dbReference type="Pfam" id="PF00392">
    <property type="entry name" value="GntR"/>
    <property type="match status" value="1"/>
</dbReference>
<dbReference type="SMART" id="SM00345">
    <property type="entry name" value="HTH_GNTR"/>
    <property type="match status" value="1"/>
</dbReference>
<evidence type="ECO:0000256" key="1">
    <source>
        <dbReference type="ARBA" id="ARBA00023015"/>
    </source>
</evidence>
<dbReference type="PRINTS" id="PR00035">
    <property type="entry name" value="HTHGNTR"/>
</dbReference>
<dbReference type="CDD" id="cd07377">
    <property type="entry name" value="WHTH_GntR"/>
    <property type="match status" value="1"/>
</dbReference>
<dbReference type="PANTHER" id="PTHR30146:SF150">
    <property type="entry name" value="ARABINOSE METABOLISM TRANSCRIPTIONAL REPRESSOR"/>
    <property type="match status" value="1"/>
</dbReference>
<dbReference type="AlphaFoldDB" id="A0A1B1YGS5"/>
<dbReference type="InterPro" id="IPR000524">
    <property type="entry name" value="Tscrpt_reg_HTH_GntR"/>
</dbReference>
<dbReference type="InterPro" id="IPR036388">
    <property type="entry name" value="WH-like_DNA-bd_sf"/>
</dbReference>
<dbReference type="RefSeq" id="WP_015358527.1">
    <property type="nucleotide sequence ID" value="NZ_CP014672.1"/>
</dbReference>
<proteinExistence type="predicted"/>
<dbReference type="GO" id="GO:0003700">
    <property type="term" value="F:DNA-binding transcription factor activity"/>
    <property type="evidence" value="ECO:0007669"/>
    <property type="project" value="InterPro"/>
</dbReference>
<organism evidence="5 6">
    <name type="scientific">Thermoclostridium stercorarium subsp. thermolacticum DSM 2910</name>
    <dbReference type="NCBI Taxonomy" id="1121336"/>
    <lineage>
        <taxon>Bacteria</taxon>
        <taxon>Bacillati</taxon>
        <taxon>Bacillota</taxon>
        <taxon>Clostridia</taxon>
        <taxon>Eubacteriales</taxon>
        <taxon>Oscillospiraceae</taxon>
        <taxon>Thermoclostridium</taxon>
    </lineage>
</organism>
<evidence type="ECO:0000256" key="2">
    <source>
        <dbReference type="ARBA" id="ARBA00023125"/>
    </source>
</evidence>
<dbReference type="InterPro" id="IPR046335">
    <property type="entry name" value="LacI/GalR-like_sensor"/>
</dbReference>
<dbReference type="OrthoDB" id="9775106at2"/>
<feature type="domain" description="HTH gntR-type" evidence="4">
    <location>
        <begin position="4"/>
        <end position="72"/>
    </location>
</feature>
<gene>
    <name evidence="5" type="ORF">CSTERTH_03950</name>
</gene>
<dbReference type="InterPro" id="IPR033532">
    <property type="entry name" value="AraR_ligand_bind_dom"/>
</dbReference>
<dbReference type="Proteomes" id="UP000092971">
    <property type="component" value="Chromosome"/>
</dbReference>
<reference evidence="5 6" key="1">
    <citation type="submission" date="2016-02" db="EMBL/GenBank/DDBJ databases">
        <title>Comparison of Clostridium stercorarium subspecies using comparative genomics and transcriptomics.</title>
        <authorList>
            <person name="Schellenberg J."/>
            <person name="Thallinger G."/>
            <person name="Levin D.B."/>
            <person name="Zhang X."/>
            <person name="Alvare G."/>
            <person name="Fristensky B."/>
            <person name="Sparling R."/>
        </authorList>
    </citation>
    <scope>NUCLEOTIDE SEQUENCE [LARGE SCALE GENOMIC DNA]</scope>
    <source>
        <strain evidence="5 6">DSM 2910</strain>
    </source>
</reference>
<dbReference type="PANTHER" id="PTHR30146">
    <property type="entry name" value="LACI-RELATED TRANSCRIPTIONAL REPRESSOR"/>
    <property type="match status" value="1"/>
</dbReference>
<dbReference type="Pfam" id="PF13377">
    <property type="entry name" value="Peripla_BP_3"/>
    <property type="match status" value="1"/>
</dbReference>
<dbReference type="SUPFAM" id="SSF53822">
    <property type="entry name" value="Periplasmic binding protein-like I"/>
    <property type="match status" value="1"/>
</dbReference>